<dbReference type="CDD" id="cd03136">
    <property type="entry name" value="GATase1_AraC_ArgR_like"/>
    <property type="match status" value="1"/>
</dbReference>
<dbReference type="SUPFAM" id="SSF52317">
    <property type="entry name" value="Class I glutamine amidotransferase-like"/>
    <property type="match status" value="1"/>
</dbReference>
<proteinExistence type="predicted"/>
<dbReference type="InterPro" id="IPR009057">
    <property type="entry name" value="Homeodomain-like_sf"/>
</dbReference>
<keyword evidence="3" id="KW-0804">Transcription</keyword>
<reference evidence="5 6" key="1">
    <citation type="submission" date="2017-05" db="EMBL/GenBank/DDBJ databases">
        <authorList>
            <person name="Varghese N."/>
            <person name="Submissions S."/>
        </authorList>
    </citation>
    <scope>NUCLEOTIDE SEQUENCE [LARGE SCALE GENOMIC DNA]</scope>
    <source>
        <strain evidence="5 6">DSM 29506</strain>
    </source>
</reference>
<dbReference type="InterPro" id="IPR018062">
    <property type="entry name" value="HTH_AraC-typ_CS"/>
</dbReference>
<dbReference type="SMART" id="SM00342">
    <property type="entry name" value="HTH_ARAC"/>
    <property type="match status" value="1"/>
</dbReference>
<gene>
    <name evidence="5" type="ORF">SAMN06265173_12335</name>
</gene>
<dbReference type="PROSITE" id="PS00041">
    <property type="entry name" value="HTH_ARAC_FAMILY_1"/>
    <property type="match status" value="1"/>
</dbReference>
<evidence type="ECO:0000313" key="6">
    <source>
        <dbReference type="Proteomes" id="UP000316030"/>
    </source>
</evidence>
<dbReference type="InterPro" id="IPR018060">
    <property type="entry name" value="HTH_AraC"/>
</dbReference>
<dbReference type="InterPro" id="IPR052158">
    <property type="entry name" value="INH-QAR"/>
</dbReference>
<dbReference type="GO" id="GO:0043565">
    <property type="term" value="F:sequence-specific DNA binding"/>
    <property type="evidence" value="ECO:0007669"/>
    <property type="project" value="InterPro"/>
</dbReference>
<keyword evidence="6" id="KW-1185">Reference proteome</keyword>
<dbReference type="EMBL" id="FXTO01000023">
    <property type="protein sequence ID" value="SMO90836.1"/>
    <property type="molecule type" value="Genomic_DNA"/>
</dbReference>
<dbReference type="Gene3D" id="3.40.50.880">
    <property type="match status" value="1"/>
</dbReference>
<dbReference type="PANTHER" id="PTHR43130:SF3">
    <property type="entry name" value="HTH-TYPE TRANSCRIPTIONAL REGULATOR RV1931C"/>
    <property type="match status" value="1"/>
</dbReference>
<evidence type="ECO:0000256" key="3">
    <source>
        <dbReference type="ARBA" id="ARBA00023163"/>
    </source>
</evidence>
<dbReference type="InterPro" id="IPR002818">
    <property type="entry name" value="DJ-1/PfpI"/>
</dbReference>
<sequence length="319" mass="36117">MKSNDPQHFVFALVEDFTHLAFACAVDPLRIANLISGRPLYKWSYASLDGETATSSDGTVMQTHHRFDDLPACDRMFVMSGINMQRKDHKTLINAIRRLDRNSNTRIGALCSGAYVLAKAGLMDGRDMAIHWEYHDSIMEEFPEVVLLRNVFVADEKYITASGGTATADLMLHLIERDHGYDLSVAVADQMVYNAVRESSSAQKVSLQSRHGMRNAYLSRAIDIMRTHLDDPVAPSLMARDLGISTRQLERLFGKYLNTSPKKYYMEMRLERAQHLLLQTELSVTDIAMACGFQSPGHFSRVYRRAFSVTPMMQRGRLN</sequence>
<dbReference type="Pfam" id="PF12833">
    <property type="entry name" value="HTH_18"/>
    <property type="match status" value="1"/>
</dbReference>
<dbReference type="InterPro" id="IPR020449">
    <property type="entry name" value="Tscrpt_reg_AraC-type_HTH"/>
</dbReference>
<evidence type="ECO:0000313" key="5">
    <source>
        <dbReference type="EMBL" id="SMO90836.1"/>
    </source>
</evidence>
<dbReference type="PANTHER" id="PTHR43130">
    <property type="entry name" value="ARAC-FAMILY TRANSCRIPTIONAL REGULATOR"/>
    <property type="match status" value="1"/>
</dbReference>
<keyword evidence="2" id="KW-0238">DNA-binding</keyword>
<feature type="domain" description="HTH araC/xylS-type" evidence="4">
    <location>
        <begin position="219"/>
        <end position="317"/>
    </location>
</feature>
<dbReference type="PROSITE" id="PS01124">
    <property type="entry name" value="HTH_ARAC_FAMILY_2"/>
    <property type="match status" value="1"/>
</dbReference>
<dbReference type="RefSeq" id="WP_142494262.1">
    <property type="nucleotide sequence ID" value="NZ_FXTO01000023.1"/>
</dbReference>
<evidence type="ECO:0000259" key="4">
    <source>
        <dbReference type="PROSITE" id="PS01124"/>
    </source>
</evidence>
<protein>
    <submittedName>
        <fullName evidence="5">Transcriptional regulator, AraC family with amidase-like domain</fullName>
    </submittedName>
</protein>
<dbReference type="InterPro" id="IPR029062">
    <property type="entry name" value="Class_I_gatase-like"/>
</dbReference>
<keyword evidence="1" id="KW-0805">Transcription regulation</keyword>
<dbReference type="AlphaFoldDB" id="A0A521F474"/>
<name>A0A521F474_9RHOB</name>
<accession>A0A521F474</accession>
<dbReference type="Pfam" id="PF01965">
    <property type="entry name" value="DJ-1_PfpI"/>
    <property type="match status" value="1"/>
</dbReference>
<dbReference type="Gene3D" id="1.10.10.60">
    <property type="entry name" value="Homeodomain-like"/>
    <property type="match status" value="1"/>
</dbReference>
<dbReference type="GO" id="GO:0003700">
    <property type="term" value="F:DNA-binding transcription factor activity"/>
    <property type="evidence" value="ECO:0007669"/>
    <property type="project" value="InterPro"/>
</dbReference>
<organism evidence="5 6">
    <name type="scientific">Thalassovita litoralis</name>
    <dbReference type="NCBI Taxonomy" id="1010611"/>
    <lineage>
        <taxon>Bacteria</taxon>
        <taxon>Pseudomonadati</taxon>
        <taxon>Pseudomonadota</taxon>
        <taxon>Alphaproteobacteria</taxon>
        <taxon>Rhodobacterales</taxon>
        <taxon>Roseobacteraceae</taxon>
        <taxon>Thalassovita</taxon>
    </lineage>
</organism>
<evidence type="ECO:0000256" key="1">
    <source>
        <dbReference type="ARBA" id="ARBA00023015"/>
    </source>
</evidence>
<dbReference type="Proteomes" id="UP000316030">
    <property type="component" value="Unassembled WGS sequence"/>
</dbReference>
<evidence type="ECO:0000256" key="2">
    <source>
        <dbReference type="ARBA" id="ARBA00023125"/>
    </source>
</evidence>
<dbReference type="PRINTS" id="PR00032">
    <property type="entry name" value="HTHARAC"/>
</dbReference>
<dbReference type="SUPFAM" id="SSF46689">
    <property type="entry name" value="Homeodomain-like"/>
    <property type="match status" value="2"/>
</dbReference>
<dbReference type="OrthoDB" id="9793400at2"/>